<name>X1U308_9ZZZZ</name>
<dbReference type="EMBL" id="BARW01028343">
    <property type="protein sequence ID" value="GAJ11899.1"/>
    <property type="molecule type" value="Genomic_DNA"/>
</dbReference>
<dbReference type="GO" id="GO:0005524">
    <property type="term" value="F:ATP binding"/>
    <property type="evidence" value="ECO:0007669"/>
    <property type="project" value="UniProtKB-KW"/>
</dbReference>
<comment type="caution">
    <text evidence="4">The sequence shown here is derived from an EMBL/GenBank/DDBJ whole genome shotgun (WGS) entry which is preliminary data.</text>
</comment>
<dbReference type="PANTHER" id="PTHR43637">
    <property type="entry name" value="UPF0273 PROTEIN TM_0370"/>
    <property type="match status" value="1"/>
</dbReference>
<keyword evidence="1" id="KW-0547">Nucleotide-binding</keyword>
<reference evidence="4" key="1">
    <citation type="journal article" date="2014" name="Front. Microbiol.">
        <title>High frequency of phylogenetically diverse reductive dehalogenase-homologous genes in deep subseafloor sedimentary metagenomes.</title>
        <authorList>
            <person name="Kawai M."/>
            <person name="Futagami T."/>
            <person name="Toyoda A."/>
            <person name="Takaki Y."/>
            <person name="Nishi S."/>
            <person name="Hori S."/>
            <person name="Arai W."/>
            <person name="Tsubouchi T."/>
            <person name="Morono Y."/>
            <person name="Uchiyama I."/>
            <person name="Ito T."/>
            <person name="Fujiyama A."/>
            <person name="Inagaki F."/>
            <person name="Takami H."/>
        </authorList>
    </citation>
    <scope>NUCLEOTIDE SEQUENCE</scope>
    <source>
        <strain evidence="4">Expedition CK06-06</strain>
    </source>
</reference>
<dbReference type="Gene3D" id="3.40.50.300">
    <property type="entry name" value="P-loop containing nucleotide triphosphate hydrolases"/>
    <property type="match status" value="1"/>
</dbReference>
<organism evidence="4">
    <name type="scientific">marine sediment metagenome</name>
    <dbReference type="NCBI Taxonomy" id="412755"/>
    <lineage>
        <taxon>unclassified sequences</taxon>
        <taxon>metagenomes</taxon>
        <taxon>ecological metagenomes</taxon>
    </lineage>
</organism>
<feature type="domain" description="KaiC-like" evidence="3">
    <location>
        <begin position="14"/>
        <end position="106"/>
    </location>
</feature>
<protein>
    <recommendedName>
        <fullName evidence="3">KaiC-like domain-containing protein</fullName>
    </recommendedName>
</protein>
<proteinExistence type="predicted"/>
<accession>X1U308</accession>
<gene>
    <name evidence="4" type="ORF">S12H4_45783</name>
</gene>
<feature type="non-terminal residue" evidence="4">
    <location>
        <position position="122"/>
    </location>
</feature>
<evidence type="ECO:0000256" key="1">
    <source>
        <dbReference type="ARBA" id="ARBA00022741"/>
    </source>
</evidence>
<evidence type="ECO:0000256" key="2">
    <source>
        <dbReference type="ARBA" id="ARBA00022840"/>
    </source>
</evidence>
<sequence>MEKRGVLLTEIQEVPKNNLILLAGPPGAGKSTFCHQAVLNGLAMDRPVIFVTTEHGPSEVTDLLRERGMGGLPPGGLSFVDAFGETVGATTPERPDTVGANCEDLNSISMAIAKLQERIGRG</sequence>
<evidence type="ECO:0000313" key="4">
    <source>
        <dbReference type="EMBL" id="GAJ11899.1"/>
    </source>
</evidence>
<dbReference type="InterPro" id="IPR014774">
    <property type="entry name" value="KaiC-like_dom"/>
</dbReference>
<evidence type="ECO:0000259" key="3">
    <source>
        <dbReference type="Pfam" id="PF06745"/>
    </source>
</evidence>
<dbReference type="InterPro" id="IPR027417">
    <property type="entry name" value="P-loop_NTPase"/>
</dbReference>
<dbReference type="AlphaFoldDB" id="X1U308"/>
<dbReference type="SUPFAM" id="SSF52540">
    <property type="entry name" value="P-loop containing nucleoside triphosphate hydrolases"/>
    <property type="match status" value="1"/>
</dbReference>
<keyword evidence="2" id="KW-0067">ATP-binding</keyword>
<dbReference type="Pfam" id="PF06745">
    <property type="entry name" value="ATPase"/>
    <property type="match status" value="1"/>
</dbReference>